<evidence type="ECO:0000313" key="1">
    <source>
        <dbReference type="EMBL" id="GBO07596.1"/>
    </source>
</evidence>
<reference evidence="2 3" key="1">
    <citation type="journal article" date="2019" name="Sci. Rep.">
        <title>Orb-weaving spider Araneus ventricosus genome elucidates the spidroin gene catalogue.</title>
        <authorList>
            <person name="Kono N."/>
            <person name="Nakamura H."/>
            <person name="Ohtoshi R."/>
            <person name="Moran D.A.P."/>
            <person name="Shinohara A."/>
            <person name="Yoshida Y."/>
            <person name="Fujiwara M."/>
            <person name="Mori M."/>
            <person name="Tomita M."/>
            <person name="Arakawa K."/>
        </authorList>
    </citation>
    <scope>NUCLEOTIDE SEQUENCE [LARGE SCALE GENOMIC DNA]</scope>
</reference>
<protein>
    <submittedName>
        <fullName evidence="2">Uncharacterized protein</fullName>
    </submittedName>
</protein>
<feature type="non-terminal residue" evidence="2">
    <location>
        <position position="1"/>
    </location>
</feature>
<comment type="caution">
    <text evidence="2">The sequence shown here is derived from an EMBL/GenBank/DDBJ whole genome shotgun (WGS) entry which is preliminary data.</text>
</comment>
<dbReference type="EMBL" id="BGPR01033593">
    <property type="protein sequence ID" value="GBO07596.1"/>
    <property type="molecule type" value="Genomic_DNA"/>
</dbReference>
<proteinExistence type="predicted"/>
<evidence type="ECO:0000313" key="2">
    <source>
        <dbReference type="EMBL" id="GBO07728.1"/>
    </source>
</evidence>
<dbReference type="AlphaFoldDB" id="A0A4Y2U4G9"/>
<organism evidence="2 3">
    <name type="scientific">Araneus ventricosus</name>
    <name type="common">Orbweaver spider</name>
    <name type="synonym">Epeira ventricosa</name>
    <dbReference type="NCBI Taxonomy" id="182803"/>
    <lineage>
        <taxon>Eukaryota</taxon>
        <taxon>Metazoa</taxon>
        <taxon>Ecdysozoa</taxon>
        <taxon>Arthropoda</taxon>
        <taxon>Chelicerata</taxon>
        <taxon>Arachnida</taxon>
        <taxon>Araneae</taxon>
        <taxon>Araneomorphae</taxon>
        <taxon>Entelegynae</taxon>
        <taxon>Araneoidea</taxon>
        <taxon>Araneidae</taxon>
        <taxon>Araneus</taxon>
    </lineage>
</organism>
<evidence type="ECO:0000313" key="3">
    <source>
        <dbReference type="Proteomes" id="UP000499080"/>
    </source>
</evidence>
<name>A0A4Y2U4G9_ARAVE</name>
<sequence length="48" mass="5789">EHGQIFSIEETCAKRDAVQMGINGYRLQWVRREGEERRDDEETTSFWE</sequence>
<dbReference type="Proteomes" id="UP000499080">
    <property type="component" value="Unassembled WGS sequence"/>
</dbReference>
<gene>
    <name evidence="1" type="ORF">AVEN_218592_1</name>
    <name evidence="2" type="ORF">AVEN_40075_1</name>
</gene>
<dbReference type="EMBL" id="BGPR01033684">
    <property type="protein sequence ID" value="GBO07728.1"/>
    <property type="molecule type" value="Genomic_DNA"/>
</dbReference>
<keyword evidence="3" id="KW-1185">Reference proteome</keyword>
<accession>A0A4Y2U4G9</accession>